<evidence type="ECO:0000313" key="2">
    <source>
        <dbReference type="Proteomes" id="UP000293623"/>
    </source>
</evidence>
<reference evidence="1 2" key="1">
    <citation type="submission" date="2019-01" db="EMBL/GenBank/DDBJ databases">
        <title>Altererythrobacter rhizovicinus sp. nov., isolated from the rhizosphere soil of Haloxylon ammodendron.</title>
        <authorList>
            <person name="Li H.-P."/>
            <person name="Gou J.-Y."/>
            <person name="Yao D."/>
            <person name="Han Q.-Q."/>
            <person name="Shao K.-Z."/>
            <person name="Zhao Q."/>
            <person name="Zhang J.-L."/>
        </authorList>
    </citation>
    <scope>NUCLEOTIDE SEQUENCE [LARGE SCALE GENOMIC DNA]</scope>
    <source>
        <strain evidence="1 2">AY-3R</strain>
    </source>
</reference>
<gene>
    <name evidence="1" type="ORF">ETX26_12505</name>
</gene>
<proteinExistence type="predicted"/>
<dbReference type="RefSeq" id="WP_129524996.1">
    <property type="nucleotide sequence ID" value="NZ_SDPV01000002.1"/>
</dbReference>
<name>A0A4Q2KKH6_9SPHN</name>
<dbReference type="Proteomes" id="UP000293623">
    <property type="component" value="Unassembled WGS sequence"/>
</dbReference>
<dbReference type="EMBL" id="SDPV01000002">
    <property type="protein sequence ID" value="RXZ64690.1"/>
    <property type="molecule type" value="Genomic_DNA"/>
</dbReference>
<dbReference type="Pfam" id="PF07372">
    <property type="entry name" value="DUF1491"/>
    <property type="match status" value="1"/>
</dbReference>
<keyword evidence="2" id="KW-1185">Reference proteome</keyword>
<dbReference type="InterPro" id="IPR009964">
    <property type="entry name" value="DUF1491"/>
</dbReference>
<accession>A0A4Q2KKH6</accession>
<sequence>MDNRLPAHLEVAAILRLAESLGGFGTVVEKGERDSGTILLVTMFRGQAARLYERMPQLDGTRAFVLVREQSTDNPAEFSEYLARRKRQDSDIWILEADIADPERFVASLPC</sequence>
<dbReference type="OrthoDB" id="9809136at2"/>
<dbReference type="Gene3D" id="3.40.1530.20">
    <property type="entry name" value="Protein of unknown function (DUF1491)"/>
    <property type="match status" value="1"/>
</dbReference>
<dbReference type="AlphaFoldDB" id="A0A4Q2KKH6"/>
<comment type="caution">
    <text evidence="1">The sequence shown here is derived from an EMBL/GenBank/DDBJ whole genome shotgun (WGS) entry which is preliminary data.</text>
</comment>
<organism evidence="1 2">
    <name type="scientific">Pelagerythrobacter rhizovicinus</name>
    <dbReference type="NCBI Taxonomy" id="2268576"/>
    <lineage>
        <taxon>Bacteria</taxon>
        <taxon>Pseudomonadati</taxon>
        <taxon>Pseudomonadota</taxon>
        <taxon>Alphaproteobacteria</taxon>
        <taxon>Sphingomonadales</taxon>
        <taxon>Erythrobacteraceae</taxon>
        <taxon>Pelagerythrobacter</taxon>
    </lineage>
</organism>
<protein>
    <submittedName>
        <fullName evidence="1">DUF1491 family protein</fullName>
    </submittedName>
</protein>
<evidence type="ECO:0000313" key="1">
    <source>
        <dbReference type="EMBL" id="RXZ64690.1"/>
    </source>
</evidence>